<dbReference type="InterPro" id="IPR012301">
    <property type="entry name" value="Malic_N_dom"/>
</dbReference>
<dbReference type="Pfam" id="PF00390">
    <property type="entry name" value="malic"/>
    <property type="match status" value="1"/>
</dbReference>
<organism evidence="2">
    <name type="scientific">marine metagenome</name>
    <dbReference type="NCBI Taxonomy" id="408172"/>
    <lineage>
        <taxon>unclassified sequences</taxon>
        <taxon>metagenomes</taxon>
        <taxon>ecological metagenomes</taxon>
    </lineage>
</organism>
<reference evidence="2" key="1">
    <citation type="submission" date="2018-05" db="EMBL/GenBank/DDBJ databases">
        <authorList>
            <person name="Lanie J.A."/>
            <person name="Ng W.-L."/>
            <person name="Kazmierczak K.M."/>
            <person name="Andrzejewski T.M."/>
            <person name="Davidsen T.M."/>
            <person name="Wayne K.J."/>
            <person name="Tettelin H."/>
            <person name="Glass J.I."/>
            <person name="Rusch D."/>
            <person name="Podicherti R."/>
            <person name="Tsui H.-C.T."/>
            <person name="Winkler M.E."/>
        </authorList>
    </citation>
    <scope>NUCLEOTIDE SEQUENCE</scope>
</reference>
<accession>A0A382NQE8</accession>
<dbReference type="EMBL" id="UINC01102020">
    <property type="protein sequence ID" value="SVC63316.1"/>
    <property type="molecule type" value="Genomic_DNA"/>
</dbReference>
<dbReference type="InterPro" id="IPR037062">
    <property type="entry name" value="Malic_N_dom_sf"/>
</dbReference>
<dbReference type="PANTHER" id="PTHR23406">
    <property type="entry name" value="MALIC ENZYME-RELATED"/>
    <property type="match status" value="1"/>
</dbReference>
<feature type="domain" description="Malic enzyme N-terminal" evidence="1">
    <location>
        <begin position="80"/>
        <end position="127"/>
    </location>
</feature>
<proteinExistence type="predicted"/>
<dbReference type="GO" id="GO:0004473">
    <property type="term" value="F:malate dehydrogenase (decarboxylating) (NADP+) activity"/>
    <property type="evidence" value="ECO:0007669"/>
    <property type="project" value="TreeGrafter"/>
</dbReference>
<dbReference type="AlphaFoldDB" id="A0A382NQE8"/>
<name>A0A382NQE8_9ZZZZ</name>
<gene>
    <name evidence="2" type="ORF">METZ01_LOCUS316170</name>
</gene>
<dbReference type="PANTHER" id="PTHR23406:SF90">
    <property type="entry name" value="MALIC ENZYME-RELATED"/>
    <property type="match status" value="1"/>
</dbReference>
<dbReference type="InterPro" id="IPR046346">
    <property type="entry name" value="Aminoacid_DH-like_N_sf"/>
</dbReference>
<sequence length="127" mass="14721">MIKKSLPIDIDKLPKGVDMLHNPILNKGTAYTMNERQALGLKGLLPPHILTQDEQKIRVLSAFRGKGSDLEKYIYLLALQDRNEYLFYRLVIDEIEEMMPIIYTPTVGKACQEYAHIFRRPRGLYIT</sequence>
<dbReference type="Gene3D" id="3.40.50.10380">
    <property type="entry name" value="Malic enzyme, N-terminal domain"/>
    <property type="match status" value="1"/>
</dbReference>
<evidence type="ECO:0000259" key="1">
    <source>
        <dbReference type="Pfam" id="PF00390"/>
    </source>
</evidence>
<evidence type="ECO:0000313" key="2">
    <source>
        <dbReference type="EMBL" id="SVC63316.1"/>
    </source>
</evidence>
<dbReference type="SUPFAM" id="SSF53223">
    <property type="entry name" value="Aminoacid dehydrogenase-like, N-terminal domain"/>
    <property type="match status" value="1"/>
</dbReference>
<protein>
    <recommendedName>
        <fullName evidence="1">Malic enzyme N-terminal domain-containing protein</fullName>
    </recommendedName>
</protein>
<feature type="non-terminal residue" evidence="2">
    <location>
        <position position="127"/>
    </location>
</feature>
<dbReference type="GO" id="GO:0006108">
    <property type="term" value="P:malate metabolic process"/>
    <property type="evidence" value="ECO:0007669"/>
    <property type="project" value="TreeGrafter"/>
</dbReference>